<sequence>MTVTEDNQAYGPGIDPERLAVCLSVLEELDKLEIDHPDAIAVRRATAGVYRTVKQRRRQERRAAKTAHDRAVTEATATGSAERIDDETQGLLPSSSAAGEIAGVLQRPRSCYICKDRYVRVDAFYHQLCPSCAVENRARRDARTDLTGRRALLTGGRAKIGMYIALRLLRDGAHTTVTTRFPNDAIRRFKAQPDSDEWIHRLKIVGIDLRDPAQVVALADSVAAAGPLDILINNAAQTVRRSRRAYSELVAAESAPLPAGELPAAEVIGTFGSGAVESVAALPSARSGDGLTAQDVTDLALVSGSATPARIAAGTAIDAGGLVPDLAPVNSWIQTVEQVDPVELLEVQLCNSTAPFILISRLRPAMAASTARRKYVVNVSAMEGVFSRGYKGAGHPHTNMAKAALNMLTRTSAQEMFEADGILMTAVDTGWITDERPHPDKMRLAEAGFHAPLDLVDGAARVYDPIVRGEAGEDLYGCFLKDYAPGKW</sequence>
<dbReference type="Proteomes" id="UP001250181">
    <property type="component" value="Unassembled WGS sequence"/>
</dbReference>
<dbReference type="PANTHER" id="PTHR43544">
    <property type="entry name" value="SHORT-CHAIN DEHYDROGENASE/REDUCTASE"/>
    <property type="match status" value="1"/>
</dbReference>
<proteinExistence type="predicted"/>
<evidence type="ECO:0000256" key="1">
    <source>
        <dbReference type="SAM" id="MobiDB-lite"/>
    </source>
</evidence>
<dbReference type="InterPro" id="IPR051468">
    <property type="entry name" value="Fungal_SecMetab_SDRs"/>
</dbReference>
<name>A0ABU3QNY0_9ACTN</name>
<comment type="caution">
    <text evidence="2">The sequence shown here is derived from an EMBL/GenBank/DDBJ whole genome shotgun (WGS) entry which is preliminary data.</text>
</comment>
<organism evidence="2 3">
    <name type="scientific">Streptomyces tamarix</name>
    <dbReference type="NCBI Taxonomy" id="3078565"/>
    <lineage>
        <taxon>Bacteria</taxon>
        <taxon>Bacillati</taxon>
        <taxon>Actinomycetota</taxon>
        <taxon>Actinomycetes</taxon>
        <taxon>Kitasatosporales</taxon>
        <taxon>Streptomycetaceae</taxon>
        <taxon>Streptomyces</taxon>
    </lineage>
</organism>
<dbReference type="Pfam" id="PF00106">
    <property type="entry name" value="adh_short"/>
    <property type="match status" value="1"/>
</dbReference>
<dbReference type="PANTHER" id="PTHR43544:SF2">
    <property type="entry name" value="OXIDOREDUCTASE"/>
    <property type="match status" value="1"/>
</dbReference>
<feature type="compositionally biased region" description="Basic and acidic residues" evidence="1">
    <location>
        <begin position="61"/>
        <end position="72"/>
    </location>
</feature>
<gene>
    <name evidence="2" type="ORF">RND61_20750</name>
</gene>
<dbReference type="SUPFAM" id="SSF51735">
    <property type="entry name" value="NAD(P)-binding Rossmann-fold domains"/>
    <property type="match status" value="1"/>
</dbReference>
<dbReference type="RefSeq" id="WP_315879521.1">
    <property type="nucleotide sequence ID" value="NZ_JAWCTQ010000027.1"/>
</dbReference>
<feature type="region of interest" description="Disordered" evidence="1">
    <location>
        <begin position="53"/>
        <end position="83"/>
    </location>
</feature>
<reference evidence="2 3" key="1">
    <citation type="submission" date="2023-09" db="EMBL/GenBank/DDBJ databases">
        <title>Streptomyces sp. nov.: A antagonism against Alternaria gaisen Producing Streptochlin, Isolated from Tamarix root soil.</title>
        <authorList>
            <person name="Chen Y."/>
        </authorList>
    </citation>
    <scope>NUCLEOTIDE SEQUENCE [LARGE SCALE GENOMIC DNA]</scope>
    <source>
        <strain evidence="2 3">TRM76323</strain>
    </source>
</reference>
<dbReference type="InterPro" id="IPR036291">
    <property type="entry name" value="NAD(P)-bd_dom_sf"/>
</dbReference>
<evidence type="ECO:0000313" key="2">
    <source>
        <dbReference type="EMBL" id="MDT9684465.1"/>
    </source>
</evidence>
<evidence type="ECO:0000313" key="3">
    <source>
        <dbReference type="Proteomes" id="UP001250181"/>
    </source>
</evidence>
<accession>A0ABU3QNY0</accession>
<keyword evidence="3" id="KW-1185">Reference proteome</keyword>
<dbReference type="InterPro" id="IPR002347">
    <property type="entry name" value="SDR_fam"/>
</dbReference>
<protein>
    <submittedName>
        <fullName evidence="2">SDR family NAD(P)-dependent oxidoreductase</fullName>
    </submittedName>
</protein>
<dbReference type="EMBL" id="JAWCTQ010000027">
    <property type="protein sequence ID" value="MDT9684465.1"/>
    <property type="molecule type" value="Genomic_DNA"/>
</dbReference>
<dbReference type="Gene3D" id="3.40.50.720">
    <property type="entry name" value="NAD(P)-binding Rossmann-like Domain"/>
    <property type="match status" value="2"/>
</dbReference>